<evidence type="ECO:0000256" key="2">
    <source>
        <dbReference type="ARBA" id="ARBA00022679"/>
    </source>
</evidence>
<organism evidence="3 4">
    <name type="scientific">Tectimicrobiota bacterium</name>
    <dbReference type="NCBI Taxonomy" id="2528274"/>
    <lineage>
        <taxon>Bacteria</taxon>
        <taxon>Pseudomonadati</taxon>
        <taxon>Nitrospinota/Tectimicrobiota group</taxon>
        <taxon>Candidatus Tectimicrobiota</taxon>
    </lineage>
</organism>
<accession>A0A937W5H0</accession>
<proteinExistence type="inferred from homology"/>
<evidence type="ECO:0000256" key="1">
    <source>
        <dbReference type="ARBA" id="ARBA00009892"/>
    </source>
</evidence>
<dbReference type="SUPFAM" id="SSF52467">
    <property type="entry name" value="DHS-like NAD/FAD-binding domain"/>
    <property type="match status" value="1"/>
</dbReference>
<dbReference type="Gene3D" id="3.40.910.10">
    <property type="entry name" value="Deoxyhypusine synthase"/>
    <property type="match status" value="1"/>
</dbReference>
<comment type="caution">
    <text evidence="3">The sequence shown here is derived from an EMBL/GenBank/DDBJ whole genome shotgun (WGS) entry which is preliminary data.</text>
</comment>
<dbReference type="InterPro" id="IPR002773">
    <property type="entry name" value="Deoxyhypusine_synthase"/>
</dbReference>
<dbReference type="PANTHER" id="PTHR11703">
    <property type="entry name" value="DEOXYHYPUSINE SYNTHASE"/>
    <property type="match status" value="1"/>
</dbReference>
<sequence length="367" mass="40227">MESPQPAGVRTELHDGFSDHLEPTMPLDLAQVHSITELVQAMSRTAFGGRNVGEAADVLYEMVTNPACLVVGTFSGAMTVAKMGLVLCDMIEQGMLQAVIATGALMAHGFVEASGRVHFKYDPGMDDKELYYRGYNRVYDTLELEQNLDDVAEIFNDVLAQADPSETLCSYKINHLLGAYLARHTTGRGILKSAYEHHVPVYVPAFTDSEIGLDFALSNRRRRLAGQRPFAYDPFLDLEHYTERVRPQQTLGIFTIGGGVPRNWGQQVGPYLELITKRVGQGGGFQRFTYGVRICPEPVHWGGLSGCTYSEGVSWGKFVPPEEGGRFAEVPSDATIAWPLIVKAVQERLATNGQPISKQLVASAVAS</sequence>
<dbReference type="GO" id="GO:0005737">
    <property type="term" value="C:cytoplasm"/>
    <property type="evidence" value="ECO:0007669"/>
    <property type="project" value="TreeGrafter"/>
</dbReference>
<comment type="similarity">
    <text evidence="1">Belongs to the deoxyhypusine synthase family.</text>
</comment>
<dbReference type="GO" id="GO:0034038">
    <property type="term" value="F:deoxyhypusine synthase activity"/>
    <property type="evidence" value="ECO:0007669"/>
    <property type="project" value="TreeGrafter"/>
</dbReference>
<dbReference type="InterPro" id="IPR029035">
    <property type="entry name" value="DHS-like_NAD/FAD-binding_dom"/>
</dbReference>
<dbReference type="EMBL" id="VGLS01000601">
    <property type="protein sequence ID" value="MBM3225517.1"/>
    <property type="molecule type" value="Genomic_DNA"/>
</dbReference>
<protein>
    <submittedName>
        <fullName evidence="3">Deoxyhypusine synthase</fullName>
    </submittedName>
</protein>
<dbReference type="PANTHER" id="PTHR11703:SF2">
    <property type="entry name" value="DEOXYHYPUSINE SYNTHASE-LIKE PROTEIN"/>
    <property type="match status" value="1"/>
</dbReference>
<dbReference type="Proteomes" id="UP000712673">
    <property type="component" value="Unassembled WGS sequence"/>
</dbReference>
<evidence type="ECO:0000313" key="3">
    <source>
        <dbReference type="EMBL" id="MBM3225517.1"/>
    </source>
</evidence>
<dbReference type="InterPro" id="IPR036982">
    <property type="entry name" value="Deoxyhypusine_synthase_sf"/>
</dbReference>
<name>A0A937W5H0_UNCTE</name>
<dbReference type="AlphaFoldDB" id="A0A937W5H0"/>
<keyword evidence="2" id="KW-0808">Transferase</keyword>
<dbReference type="Pfam" id="PF01916">
    <property type="entry name" value="DS"/>
    <property type="match status" value="1"/>
</dbReference>
<evidence type="ECO:0000313" key="4">
    <source>
        <dbReference type="Proteomes" id="UP000712673"/>
    </source>
</evidence>
<reference evidence="3" key="1">
    <citation type="submission" date="2019-03" db="EMBL/GenBank/DDBJ databases">
        <title>Lake Tanganyika Metagenome-Assembled Genomes (MAGs).</title>
        <authorList>
            <person name="Tran P."/>
        </authorList>
    </citation>
    <scope>NUCLEOTIDE SEQUENCE</scope>
    <source>
        <strain evidence="3">K_DeepCast_65m_m2_066</strain>
    </source>
</reference>
<gene>
    <name evidence="3" type="ORF">FJZ47_17200</name>
</gene>